<dbReference type="OMA" id="LVECDAI"/>
<dbReference type="EnsemblProtists" id="EOD04601">
    <property type="protein sequence ID" value="EOD04601"/>
    <property type="gene ID" value="EMIHUDRAFT_46465"/>
</dbReference>
<reference evidence="5" key="1">
    <citation type="journal article" date="2013" name="Nature">
        <title>Pan genome of the phytoplankton Emiliania underpins its global distribution.</title>
        <authorList>
            <person name="Read B.A."/>
            <person name="Kegel J."/>
            <person name="Klute M.J."/>
            <person name="Kuo A."/>
            <person name="Lefebvre S.C."/>
            <person name="Maumus F."/>
            <person name="Mayer C."/>
            <person name="Miller J."/>
            <person name="Monier A."/>
            <person name="Salamov A."/>
            <person name="Young J."/>
            <person name="Aguilar M."/>
            <person name="Claverie J.M."/>
            <person name="Frickenhaus S."/>
            <person name="Gonzalez K."/>
            <person name="Herman E.K."/>
            <person name="Lin Y.C."/>
            <person name="Napier J."/>
            <person name="Ogata H."/>
            <person name="Sarno A.F."/>
            <person name="Shmutz J."/>
            <person name="Schroeder D."/>
            <person name="de Vargas C."/>
            <person name="Verret F."/>
            <person name="von Dassow P."/>
            <person name="Valentin K."/>
            <person name="Van de Peer Y."/>
            <person name="Wheeler G."/>
            <person name="Dacks J.B."/>
            <person name="Delwiche C.F."/>
            <person name="Dyhrman S.T."/>
            <person name="Glockner G."/>
            <person name="John U."/>
            <person name="Richards T."/>
            <person name="Worden A.Z."/>
            <person name="Zhang X."/>
            <person name="Grigoriev I.V."/>
            <person name="Allen A.E."/>
            <person name="Bidle K."/>
            <person name="Borodovsky M."/>
            <person name="Bowler C."/>
            <person name="Brownlee C."/>
            <person name="Cock J.M."/>
            <person name="Elias M."/>
            <person name="Gladyshev V.N."/>
            <person name="Groth M."/>
            <person name="Guda C."/>
            <person name="Hadaegh A."/>
            <person name="Iglesias-Rodriguez M.D."/>
            <person name="Jenkins J."/>
            <person name="Jones B.M."/>
            <person name="Lawson T."/>
            <person name="Leese F."/>
            <person name="Lindquist E."/>
            <person name="Lobanov A."/>
            <person name="Lomsadze A."/>
            <person name="Malik S.B."/>
            <person name="Marsh M.E."/>
            <person name="Mackinder L."/>
            <person name="Mock T."/>
            <person name="Mueller-Roeber B."/>
            <person name="Pagarete A."/>
            <person name="Parker M."/>
            <person name="Probert I."/>
            <person name="Quesneville H."/>
            <person name="Raines C."/>
            <person name="Rensing S.A."/>
            <person name="Riano-Pachon D.M."/>
            <person name="Richier S."/>
            <person name="Rokitta S."/>
            <person name="Shiraiwa Y."/>
            <person name="Soanes D.M."/>
            <person name="van der Giezen M."/>
            <person name="Wahlund T.M."/>
            <person name="Williams B."/>
            <person name="Wilson W."/>
            <person name="Wolfe G."/>
            <person name="Wurch L.L."/>
        </authorList>
    </citation>
    <scope>NUCLEOTIDE SEQUENCE</scope>
</reference>
<dbReference type="Pfam" id="PF02567">
    <property type="entry name" value="PhzC-PhzF"/>
    <property type="match status" value="1"/>
</dbReference>
<dbReference type="AlphaFoldDB" id="A0A0D3I016"/>
<dbReference type="PANTHER" id="PTHR13774:SF17">
    <property type="entry name" value="PHENAZINE BIOSYNTHESIS-LIKE DOMAIN-CONTAINING PROTEIN"/>
    <property type="match status" value="1"/>
</dbReference>
<evidence type="ECO:0000256" key="1">
    <source>
        <dbReference type="ARBA" id="ARBA00008270"/>
    </source>
</evidence>
<dbReference type="SUPFAM" id="SSF54506">
    <property type="entry name" value="Diaminopimelate epimerase-like"/>
    <property type="match status" value="1"/>
</dbReference>
<dbReference type="KEGG" id="ehx:EMIHUDRAFT_46465"/>
<name>A0A0D3I016_EMIH1</name>
<organism evidence="4 5">
    <name type="scientific">Emiliania huxleyi (strain CCMP1516)</name>
    <dbReference type="NCBI Taxonomy" id="280463"/>
    <lineage>
        <taxon>Eukaryota</taxon>
        <taxon>Haptista</taxon>
        <taxon>Haptophyta</taxon>
        <taxon>Prymnesiophyceae</taxon>
        <taxon>Isochrysidales</taxon>
        <taxon>Noelaerhabdaceae</taxon>
        <taxon>Emiliania</taxon>
    </lineage>
</organism>
<accession>A0A0D3I016</accession>
<evidence type="ECO:0000313" key="4">
    <source>
        <dbReference type="EnsemblProtists" id="EOD04601"/>
    </source>
</evidence>
<sequence>MLHVDSFTRVAFAGNPAAVCLLDAPADATWMGAVAANQNLSETAFMWPTGASEVEGLEGEPARGETFELRWFTPSVEVDLCGHATLAAAHALFSAPGGRESPLLRFGTRSGELVAALRGEGGRGRGCIELEFPASPPRPLLDGVGPTRGEVALALGLPVDKVRASKRVVSMIAVSRRSLGGLRLYLGYLSPAGGRPYRGLIVTAAGSGSEADFVSRFFGPAVGIPEDPVTGSAHCTLAPYW</sequence>
<reference evidence="4" key="2">
    <citation type="submission" date="2024-10" db="UniProtKB">
        <authorList>
            <consortium name="EnsemblProtists"/>
        </authorList>
    </citation>
    <scope>IDENTIFICATION</scope>
</reference>
<dbReference type="Gene3D" id="3.10.310.10">
    <property type="entry name" value="Diaminopimelate Epimerase, Chain A, domain 1"/>
    <property type="match status" value="2"/>
</dbReference>
<evidence type="ECO:0008006" key="6">
    <source>
        <dbReference type="Google" id="ProtNLM"/>
    </source>
</evidence>
<evidence type="ECO:0000256" key="3">
    <source>
        <dbReference type="PIRSR" id="PIRSR016184-1"/>
    </source>
</evidence>
<dbReference type="InterPro" id="IPR003719">
    <property type="entry name" value="Phenazine_PhzF-like"/>
</dbReference>
<feature type="active site" evidence="3">
    <location>
        <position position="42"/>
    </location>
</feature>
<dbReference type="eggNOG" id="KOG3033">
    <property type="taxonomic scope" value="Eukaryota"/>
</dbReference>
<dbReference type="GO" id="GO:0005737">
    <property type="term" value="C:cytoplasm"/>
    <property type="evidence" value="ECO:0007669"/>
    <property type="project" value="TreeGrafter"/>
</dbReference>
<protein>
    <recommendedName>
        <fullName evidence="6">Isomerase</fullName>
    </recommendedName>
</protein>
<proteinExistence type="inferred from homology"/>
<keyword evidence="5" id="KW-1185">Reference proteome</keyword>
<dbReference type="HOGENOM" id="CLU_048756_2_1_1"/>
<dbReference type="GO" id="GO:0016853">
    <property type="term" value="F:isomerase activity"/>
    <property type="evidence" value="ECO:0007669"/>
    <property type="project" value="UniProtKB-KW"/>
</dbReference>
<evidence type="ECO:0000313" key="5">
    <source>
        <dbReference type="Proteomes" id="UP000013827"/>
    </source>
</evidence>
<keyword evidence="2" id="KW-0413">Isomerase</keyword>
<dbReference type="PANTHER" id="PTHR13774">
    <property type="entry name" value="PHENAZINE BIOSYNTHESIS PROTEIN"/>
    <property type="match status" value="1"/>
</dbReference>
<dbReference type="Proteomes" id="UP000013827">
    <property type="component" value="Unassembled WGS sequence"/>
</dbReference>
<comment type="similarity">
    <text evidence="1">Belongs to the PhzF family.</text>
</comment>
<evidence type="ECO:0000256" key="2">
    <source>
        <dbReference type="ARBA" id="ARBA00023235"/>
    </source>
</evidence>
<dbReference type="PaxDb" id="2903-EOD04601"/>
<dbReference type="PIRSF" id="PIRSF016184">
    <property type="entry name" value="PhzC_PhzF"/>
    <property type="match status" value="1"/>
</dbReference>